<dbReference type="InterPro" id="IPR035899">
    <property type="entry name" value="DBL_dom_sf"/>
</dbReference>
<keyword evidence="5" id="KW-1185">Reference proteome</keyword>
<dbReference type="InterPro" id="IPR011993">
    <property type="entry name" value="PH-like_dom_sf"/>
</dbReference>
<dbReference type="PANTHER" id="PTHR22826:SF209">
    <property type="entry name" value="DH DOMAIN-CONTAINING PROTEIN"/>
    <property type="match status" value="1"/>
</dbReference>
<dbReference type="Proteomes" id="UP000183832">
    <property type="component" value="Unassembled WGS sequence"/>
</dbReference>
<evidence type="ECO:0000256" key="1">
    <source>
        <dbReference type="ARBA" id="ARBA00022658"/>
    </source>
</evidence>
<feature type="compositionally biased region" description="Basic and acidic residues" evidence="2">
    <location>
        <begin position="561"/>
        <end position="576"/>
    </location>
</feature>
<sequence>MAQEARDSGISVDNDNESQSSITSSFRDYQISYVQRLRKRFEILAKEQEKEFHSECNWWLEEEDLNENIEKEASKDDTKTHDNFSHSSSLENVSYQYSNQSLIIRQASSESSSSKDKTILKVTPATPIKSPTSPEKHLILNYPGYEEINDSNNIDKVEEEDDNNQSDFYISNQSDIMKSALDDGDFVRMTKTLSVSRPDSLISQTSNTSQSKLFNIVRELLENEENYCRSLRNGVSNYLGAFNKKDIPRTLRGQKLRIFANIKSIYEFHEYEFLPRLTQCGEDPEQIAEVFTSFITKGFFYGYIIYAINRKRSELLCNYHVDFWKQIQNECGDRLGINSFLLQPIQRLPRYQLLLNEIIKDLMKDLENTKQAVAACCVAEKNVQRLLDTVNESMSINDIRNCYEIDVFCQGKFIKLNEFDIYDWEVRRRFRGKVFLFERCVVYTEALAREYMEYRGHIEINKLGIIYKEGKSKFKLFTKKRGQKEVEFRSHISVAAEWANIITSMLMTFVKEERIRNVRKLSMNRVHQYIPDSNRSSVISTKSDMSNFSIGTYRSSSGYASHDRDSLESKKSSWYI</sequence>
<dbReference type="STRING" id="568069.A0A1J1J6I3"/>
<evidence type="ECO:0000256" key="2">
    <source>
        <dbReference type="SAM" id="MobiDB-lite"/>
    </source>
</evidence>
<feature type="domain" description="DH" evidence="3">
    <location>
        <begin position="212"/>
        <end position="393"/>
    </location>
</feature>
<dbReference type="AlphaFoldDB" id="A0A1J1J6I3"/>
<proteinExistence type="predicted"/>
<dbReference type="InterPro" id="IPR051336">
    <property type="entry name" value="RhoGEF_Guanine_NuclExch_SF"/>
</dbReference>
<name>A0A1J1J6I3_9DIPT</name>
<feature type="region of interest" description="Disordered" evidence="2">
    <location>
        <begin position="556"/>
        <end position="576"/>
    </location>
</feature>
<dbReference type="Gene3D" id="2.30.29.30">
    <property type="entry name" value="Pleckstrin-homology domain (PH domain)/Phosphotyrosine-binding domain (PTB)"/>
    <property type="match status" value="1"/>
</dbReference>
<dbReference type="InterPro" id="IPR000219">
    <property type="entry name" value="DH_dom"/>
</dbReference>
<dbReference type="Pfam" id="PF00621">
    <property type="entry name" value="RhoGEF"/>
    <property type="match status" value="1"/>
</dbReference>
<dbReference type="SMART" id="SM00325">
    <property type="entry name" value="RhoGEF"/>
    <property type="match status" value="1"/>
</dbReference>
<accession>A0A1J1J6I3</accession>
<feature type="compositionally biased region" description="Polar residues" evidence="2">
    <location>
        <begin position="11"/>
        <end position="23"/>
    </location>
</feature>
<evidence type="ECO:0000313" key="5">
    <source>
        <dbReference type="Proteomes" id="UP000183832"/>
    </source>
</evidence>
<feature type="region of interest" description="Disordered" evidence="2">
    <location>
        <begin position="1"/>
        <end position="23"/>
    </location>
</feature>
<keyword evidence="1" id="KW-0344">Guanine-nucleotide releasing factor</keyword>
<evidence type="ECO:0000313" key="4">
    <source>
        <dbReference type="EMBL" id="CRL08007.1"/>
    </source>
</evidence>
<dbReference type="OrthoDB" id="6152532at2759"/>
<protein>
    <submittedName>
        <fullName evidence="4">CLUMA_CG021022, isoform A</fullName>
    </submittedName>
</protein>
<dbReference type="SUPFAM" id="SSF48065">
    <property type="entry name" value="DBL homology domain (DH-domain)"/>
    <property type="match status" value="1"/>
</dbReference>
<dbReference type="PROSITE" id="PS50010">
    <property type="entry name" value="DH_2"/>
    <property type="match status" value="1"/>
</dbReference>
<dbReference type="Gene3D" id="1.20.900.10">
    <property type="entry name" value="Dbl homology (DH) domain"/>
    <property type="match status" value="1"/>
</dbReference>
<gene>
    <name evidence="4" type="ORF">CLUMA_CG021022</name>
</gene>
<reference evidence="4 5" key="1">
    <citation type="submission" date="2015-04" db="EMBL/GenBank/DDBJ databases">
        <authorList>
            <person name="Syromyatnikov M.Y."/>
            <person name="Popov V.N."/>
        </authorList>
    </citation>
    <scope>NUCLEOTIDE SEQUENCE [LARGE SCALE GENOMIC DNA]</scope>
</reference>
<dbReference type="GO" id="GO:0005737">
    <property type="term" value="C:cytoplasm"/>
    <property type="evidence" value="ECO:0007669"/>
    <property type="project" value="TreeGrafter"/>
</dbReference>
<dbReference type="PANTHER" id="PTHR22826">
    <property type="entry name" value="RHO GUANINE EXCHANGE FACTOR-RELATED"/>
    <property type="match status" value="1"/>
</dbReference>
<dbReference type="GO" id="GO:0005085">
    <property type="term" value="F:guanyl-nucleotide exchange factor activity"/>
    <property type="evidence" value="ECO:0007669"/>
    <property type="project" value="UniProtKB-KW"/>
</dbReference>
<organism evidence="4 5">
    <name type="scientific">Clunio marinus</name>
    <dbReference type="NCBI Taxonomy" id="568069"/>
    <lineage>
        <taxon>Eukaryota</taxon>
        <taxon>Metazoa</taxon>
        <taxon>Ecdysozoa</taxon>
        <taxon>Arthropoda</taxon>
        <taxon>Hexapoda</taxon>
        <taxon>Insecta</taxon>
        <taxon>Pterygota</taxon>
        <taxon>Neoptera</taxon>
        <taxon>Endopterygota</taxon>
        <taxon>Diptera</taxon>
        <taxon>Nematocera</taxon>
        <taxon>Chironomoidea</taxon>
        <taxon>Chironomidae</taxon>
        <taxon>Clunio</taxon>
    </lineage>
</organism>
<evidence type="ECO:0000259" key="3">
    <source>
        <dbReference type="PROSITE" id="PS50010"/>
    </source>
</evidence>
<dbReference type="EMBL" id="CVRI01000074">
    <property type="protein sequence ID" value="CRL08007.1"/>
    <property type="molecule type" value="Genomic_DNA"/>
</dbReference>